<dbReference type="InterPro" id="IPR051907">
    <property type="entry name" value="DoxX-like_oxidoreductase"/>
</dbReference>
<evidence type="ECO:0000313" key="8">
    <source>
        <dbReference type="EMBL" id="EPD71139.1"/>
    </source>
</evidence>
<evidence type="ECO:0000256" key="3">
    <source>
        <dbReference type="ARBA" id="ARBA00022475"/>
    </source>
</evidence>
<keyword evidence="9" id="KW-1185">Reference proteome</keyword>
<evidence type="ECO:0000256" key="1">
    <source>
        <dbReference type="ARBA" id="ARBA00004651"/>
    </source>
</evidence>
<dbReference type="Pfam" id="PF07681">
    <property type="entry name" value="DoxX"/>
    <property type="match status" value="1"/>
</dbReference>
<dbReference type="Proteomes" id="UP000014408">
    <property type="component" value="Unassembled WGS sequence"/>
</dbReference>
<comment type="subcellular location">
    <subcellularLocation>
        <location evidence="1">Cell membrane</location>
        <topology evidence="1">Multi-pass membrane protein</topology>
    </subcellularLocation>
</comment>
<keyword evidence="3" id="KW-1003">Cell membrane</keyword>
<keyword evidence="6 7" id="KW-0472">Membrane</keyword>
<name>S3A4I7_9CORY</name>
<evidence type="ECO:0000256" key="7">
    <source>
        <dbReference type="SAM" id="Phobius"/>
    </source>
</evidence>
<proteinExistence type="inferred from homology"/>
<evidence type="ECO:0000256" key="2">
    <source>
        <dbReference type="ARBA" id="ARBA00006679"/>
    </source>
</evidence>
<evidence type="ECO:0000313" key="9">
    <source>
        <dbReference type="Proteomes" id="UP000014408"/>
    </source>
</evidence>
<accession>S3A4I7</accession>
<evidence type="ECO:0000256" key="5">
    <source>
        <dbReference type="ARBA" id="ARBA00022989"/>
    </source>
</evidence>
<dbReference type="AlphaFoldDB" id="S3A4I7"/>
<comment type="similarity">
    <text evidence="2">Belongs to the DoxX family.</text>
</comment>
<dbReference type="eggNOG" id="COG2259">
    <property type="taxonomic scope" value="Bacteria"/>
</dbReference>
<organism evidence="8 9">
    <name type="scientific">Corynebacterium pyruviciproducens ATCC BAA-1742</name>
    <dbReference type="NCBI Taxonomy" id="1125779"/>
    <lineage>
        <taxon>Bacteria</taxon>
        <taxon>Bacillati</taxon>
        <taxon>Actinomycetota</taxon>
        <taxon>Actinomycetes</taxon>
        <taxon>Mycobacteriales</taxon>
        <taxon>Corynebacteriaceae</taxon>
        <taxon>Corynebacterium</taxon>
    </lineage>
</organism>
<sequence length="137" mass="14397">MGMDRPFIRESALLLLRLVLGVVFIAHGWDKMFITGPVETAGQFSAMGVPNAQFSAYAAGIVELLGGGLLILGFLSTIVAGILILQMGAAIFFAHWGNGFFVGDGGPELVMVLIAALVIIVVFGAGRVSLDRVFADD</sequence>
<feature type="transmembrane region" description="Helical" evidence="7">
    <location>
        <begin position="78"/>
        <end position="97"/>
    </location>
</feature>
<evidence type="ECO:0000256" key="4">
    <source>
        <dbReference type="ARBA" id="ARBA00022692"/>
    </source>
</evidence>
<comment type="caution">
    <text evidence="8">The sequence shown here is derived from an EMBL/GenBank/DDBJ whole genome shotgun (WGS) entry which is preliminary data.</text>
</comment>
<feature type="transmembrane region" description="Helical" evidence="7">
    <location>
        <begin position="109"/>
        <end position="130"/>
    </location>
</feature>
<protein>
    <recommendedName>
        <fullName evidence="10">DoxX family protein</fullName>
    </recommendedName>
</protein>
<evidence type="ECO:0008006" key="10">
    <source>
        <dbReference type="Google" id="ProtNLM"/>
    </source>
</evidence>
<evidence type="ECO:0000256" key="6">
    <source>
        <dbReference type="ARBA" id="ARBA00023136"/>
    </source>
</evidence>
<feature type="transmembrane region" description="Helical" evidence="7">
    <location>
        <begin position="52"/>
        <end position="71"/>
    </location>
</feature>
<dbReference type="InterPro" id="IPR032808">
    <property type="entry name" value="DoxX"/>
</dbReference>
<gene>
    <name evidence="8" type="ORF">HMPREF1219_00077</name>
</gene>
<dbReference type="EMBL" id="ATBY01000001">
    <property type="protein sequence ID" value="EPD71139.1"/>
    <property type="molecule type" value="Genomic_DNA"/>
</dbReference>
<dbReference type="STRING" id="1125779.HMPREF1219_00077"/>
<dbReference type="HOGENOM" id="CLU_058421_3_2_11"/>
<keyword evidence="4 7" id="KW-0812">Transmembrane</keyword>
<reference evidence="8 9" key="1">
    <citation type="submission" date="2013-05" db="EMBL/GenBank/DDBJ databases">
        <title>The Genome Sequence of Corynebacterium pyruviciproducens 1773O (ATCC BAA-1742).</title>
        <authorList>
            <consortium name="The Broad Institute Genomics Platform"/>
            <person name="Earl A."/>
            <person name="Ward D."/>
            <person name="Feldgarden M."/>
            <person name="Gevers D."/>
            <person name="Tong J."/>
            <person name="Walker B."/>
            <person name="Young S."/>
            <person name="Zeng Q."/>
            <person name="Gargeya S."/>
            <person name="Fitzgerald M."/>
            <person name="Haas B."/>
            <person name="Abouelleil A."/>
            <person name="Allen A.W."/>
            <person name="Alvarado L."/>
            <person name="Arachchi H.M."/>
            <person name="Berlin A.M."/>
            <person name="Chapman S.B."/>
            <person name="Gainer-Dewar J."/>
            <person name="Goldberg J."/>
            <person name="Griggs A."/>
            <person name="Gujja S."/>
            <person name="Hansen M."/>
            <person name="Howarth C."/>
            <person name="Imamovic A."/>
            <person name="Ireland A."/>
            <person name="Larimer J."/>
            <person name="McCowan C."/>
            <person name="Murphy C."/>
            <person name="Pearson M."/>
            <person name="Poon T.W."/>
            <person name="Priest M."/>
            <person name="Roberts A."/>
            <person name="Saif S."/>
            <person name="Shea T."/>
            <person name="Sisk P."/>
            <person name="Sykes S."/>
            <person name="Wortman J."/>
            <person name="Nusbaum C."/>
            <person name="Birren B."/>
        </authorList>
    </citation>
    <scope>NUCLEOTIDE SEQUENCE [LARGE SCALE GENOMIC DNA]</scope>
    <source>
        <strain evidence="8 9">ATCC BAA-1742</strain>
    </source>
</reference>
<dbReference type="GO" id="GO:0005886">
    <property type="term" value="C:plasma membrane"/>
    <property type="evidence" value="ECO:0007669"/>
    <property type="project" value="UniProtKB-SubCell"/>
</dbReference>
<dbReference type="PANTHER" id="PTHR33452">
    <property type="entry name" value="OXIDOREDUCTASE CATD-RELATED"/>
    <property type="match status" value="1"/>
</dbReference>
<dbReference type="PANTHER" id="PTHR33452:SF1">
    <property type="entry name" value="INNER MEMBRANE PROTEIN YPHA-RELATED"/>
    <property type="match status" value="1"/>
</dbReference>
<dbReference type="PATRIC" id="fig|1125779.3.peg.72"/>
<keyword evidence="5 7" id="KW-1133">Transmembrane helix</keyword>